<organism evidence="1 2">
    <name type="scientific">Dysosmobacter acutus</name>
    <dbReference type="NCBI Taxonomy" id="2841504"/>
    <lineage>
        <taxon>Bacteria</taxon>
        <taxon>Bacillati</taxon>
        <taxon>Bacillota</taxon>
        <taxon>Clostridia</taxon>
        <taxon>Eubacteriales</taxon>
        <taxon>Oscillospiraceae</taxon>
        <taxon>Dysosmobacter</taxon>
    </lineage>
</organism>
<evidence type="ECO:0008006" key="3">
    <source>
        <dbReference type="Google" id="ProtNLM"/>
    </source>
</evidence>
<proteinExistence type="predicted"/>
<dbReference type="Proteomes" id="UP000787672">
    <property type="component" value="Unassembled WGS sequence"/>
</dbReference>
<sequence>MPRESEFYRDNLERIIARFPGKEVLNKKDVCEFLGRNYRTVSRFVPFNSAGYISVATLARCLSKGEVSGCGKT</sequence>
<dbReference type="EMBL" id="JAHLQN010000001">
    <property type="protein sequence ID" value="MBU5626512.1"/>
    <property type="molecule type" value="Genomic_DNA"/>
</dbReference>
<name>A0ABS6FAE4_9FIRM</name>
<comment type="caution">
    <text evidence="1">The sequence shown here is derived from an EMBL/GenBank/DDBJ whole genome shotgun (WGS) entry which is preliminary data.</text>
</comment>
<keyword evidence="2" id="KW-1185">Reference proteome</keyword>
<protein>
    <recommendedName>
        <fullName evidence="3">DNA-binding protein</fullName>
    </recommendedName>
</protein>
<dbReference type="RefSeq" id="WP_216631993.1">
    <property type="nucleotide sequence ID" value="NZ_JAHLQN010000001.1"/>
</dbReference>
<evidence type="ECO:0000313" key="2">
    <source>
        <dbReference type="Proteomes" id="UP000787672"/>
    </source>
</evidence>
<accession>A0ABS6FAE4</accession>
<gene>
    <name evidence="1" type="ORF">KQI82_06210</name>
</gene>
<evidence type="ECO:0000313" key="1">
    <source>
        <dbReference type="EMBL" id="MBU5626512.1"/>
    </source>
</evidence>
<reference evidence="1 2" key="1">
    <citation type="submission" date="2021-06" db="EMBL/GenBank/DDBJ databases">
        <authorList>
            <person name="Sun Q."/>
            <person name="Li D."/>
        </authorList>
    </citation>
    <scope>NUCLEOTIDE SEQUENCE [LARGE SCALE GENOMIC DNA]</scope>
    <source>
        <strain evidence="1 2">MSJ-2</strain>
    </source>
</reference>